<reference evidence="1" key="1">
    <citation type="submission" date="2014-09" db="EMBL/GenBank/DDBJ databases">
        <authorList>
            <person name="Magalhaes I.L.F."/>
            <person name="Oliveira U."/>
            <person name="Santos F.R."/>
            <person name="Vidigal T.H.D.A."/>
            <person name="Brescovit A.D."/>
            <person name="Santos A.J."/>
        </authorList>
    </citation>
    <scope>NUCLEOTIDE SEQUENCE</scope>
    <source>
        <tissue evidence="1">Shoot tissue taken approximately 20 cm above the soil surface</tissue>
    </source>
</reference>
<dbReference type="AlphaFoldDB" id="A0A0A9GPM2"/>
<dbReference type="EMBL" id="GBRH01173400">
    <property type="protein sequence ID" value="JAE24496.1"/>
    <property type="molecule type" value="Transcribed_RNA"/>
</dbReference>
<organism evidence="1">
    <name type="scientific">Arundo donax</name>
    <name type="common">Giant reed</name>
    <name type="synonym">Donax arundinaceus</name>
    <dbReference type="NCBI Taxonomy" id="35708"/>
    <lineage>
        <taxon>Eukaryota</taxon>
        <taxon>Viridiplantae</taxon>
        <taxon>Streptophyta</taxon>
        <taxon>Embryophyta</taxon>
        <taxon>Tracheophyta</taxon>
        <taxon>Spermatophyta</taxon>
        <taxon>Magnoliopsida</taxon>
        <taxon>Liliopsida</taxon>
        <taxon>Poales</taxon>
        <taxon>Poaceae</taxon>
        <taxon>PACMAD clade</taxon>
        <taxon>Arundinoideae</taxon>
        <taxon>Arundineae</taxon>
        <taxon>Arundo</taxon>
    </lineage>
</organism>
<reference evidence="1" key="2">
    <citation type="journal article" date="2015" name="Data Brief">
        <title>Shoot transcriptome of the giant reed, Arundo donax.</title>
        <authorList>
            <person name="Barrero R.A."/>
            <person name="Guerrero F.D."/>
            <person name="Moolhuijzen P."/>
            <person name="Goolsby J.A."/>
            <person name="Tidwell J."/>
            <person name="Bellgard S.E."/>
            <person name="Bellgard M.I."/>
        </authorList>
    </citation>
    <scope>NUCLEOTIDE SEQUENCE</scope>
    <source>
        <tissue evidence="1">Shoot tissue taken approximately 20 cm above the soil surface</tissue>
    </source>
</reference>
<accession>A0A0A9GPM2</accession>
<evidence type="ECO:0000313" key="1">
    <source>
        <dbReference type="EMBL" id="JAE24496.1"/>
    </source>
</evidence>
<sequence length="38" mass="4383">MYSSMDVCCLPGTLVNILMDVYGRDLDFTFYLKKFLLG</sequence>
<protein>
    <submittedName>
        <fullName evidence="1">Uncharacterized protein</fullName>
    </submittedName>
</protein>
<proteinExistence type="predicted"/>
<name>A0A0A9GPM2_ARUDO</name>